<dbReference type="EMBL" id="WKKI01000013">
    <property type="protein sequence ID" value="MRX72288.1"/>
    <property type="molecule type" value="Genomic_DNA"/>
</dbReference>
<organism evidence="2 3">
    <name type="scientific">Metabacillus lacus</name>
    <dbReference type="NCBI Taxonomy" id="1983721"/>
    <lineage>
        <taxon>Bacteria</taxon>
        <taxon>Bacillati</taxon>
        <taxon>Bacillota</taxon>
        <taxon>Bacilli</taxon>
        <taxon>Bacillales</taxon>
        <taxon>Bacillaceae</taxon>
        <taxon>Metabacillus</taxon>
    </lineage>
</organism>
<dbReference type="SUPFAM" id="SSF51735">
    <property type="entry name" value="NAD(P)-binding Rossmann-fold domains"/>
    <property type="match status" value="1"/>
</dbReference>
<dbReference type="Pfam" id="PF13460">
    <property type="entry name" value="NAD_binding_10"/>
    <property type="match status" value="1"/>
</dbReference>
<dbReference type="RefSeq" id="WP_154307464.1">
    <property type="nucleotide sequence ID" value="NZ_WKKI01000013.1"/>
</dbReference>
<name>A0A7X2IYS7_9BACI</name>
<feature type="domain" description="NAD(P)-binding" evidence="1">
    <location>
        <begin position="8"/>
        <end position="189"/>
    </location>
</feature>
<reference evidence="2 3" key="1">
    <citation type="submission" date="2019-11" db="EMBL/GenBank/DDBJ databases">
        <title>Bacillus lacus genome.</title>
        <authorList>
            <person name="Allen C.J."/>
            <person name="Newman J.D."/>
        </authorList>
    </citation>
    <scope>NUCLEOTIDE SEQUENCE [LARGE SCALE GENOMIC DNA]</scope>
    <source>
        <strain evidence="2 3">KCTC 33946</strain>
    </source>
</reference>
<dbReference type="Proteomes" id="UP000448867">
    <property type="component" value="Unassembled WGS sequence"/>
</dbReference>
<comment type="caution">
    <text evidence="2">The sequence shown here is derived from an EMBL/GenBank/DDBJ whole genome shotgun (WGS) entry which is preliminary data.</text>
</comment>
<evidence type="ECO:0000313" key="3">
    <source>
        <dbReference type="Proteomes" id="UP000448867"/>
    </source>
</evidence>
<dbReference type="InterPro" id="IPR016040">
    <property type="entry name" value="NAD(P)-bd_dom"/>
</dbReference>
<protein>
    <submittedName>
        <fullName evidence="2">NAD(P)H-binding protein</fullName>
    </submittedName>
</protein>
<dbReference type="OrthoDB" id="9803892at2"/>
<dbReference type="PANTHER" id="PTHR15020:SF50">
    <property type="entry name" value="UPF0659 PROTEIN YMR090W"/>
    <property type="match status" value="1"/>
</dbReference>
<dbReference type="InterPro" id="IPR036291">
    <property type="entry name" value="NAD(P)-bd_dom_sf"/>
</dbReference>
<keyword evidence="3" id="KW-1185">Reference proteome</keyword>
<sequence>MKKVLVVGANGTTGRLLTEQLSKMEGFEPLSMIRKEEQAEDLKRLGGEPVLADLEEDVTNAVKGADAVIFAAGSGSSTGPEKTTSVDQEGAKRVVDAAKDAGVKHFVMLSSMGADIPENGPDEMQHYLNAKSNADEHLIRSGLSYTIVRPGGLTDEKGTGKIQAAESIEDKSGSIPREDVAAALIACLSVEEVDGKVVEILSGQTPVEDALKHAFS</sequence>
<dbReference type="Gene3D" id="3.40.50.720">
    <property type="entry name" value="NAD(P)-binding Rossmann-like Domain"/>
    <property type="match status" value="1"/>
</dbReference>
<evidence type="ECO:0000313" key="2">
    <source>
        <dbReference type="EMBL" id="MRX72288.1"/>
    </source>
</evidence>
<gene>
    <name evidence="2" type="ORF">GJU40_09000</name>
</gene>
<dbReference type="PANTHER" id="PTHR15020">
    <property type="entry name" value="FLAVIN REDUCTASE-RELATED"/>
    <property type="match status" value="1"/>
</dbReference>
<dbReference type="CDD" id="cd05243">
    <property type="entry name" value="SDR_a5"/>
    <property type="match status" value="1"/>
</dbReference>
<accession>A0A7X2IYS7</accession>
<proteinExistence type="predicted"/>
<evidence type="ECO:0000259" key="1">
    <source>
        <dbReference type="Pfam" id="PF13460"/>
    </source>
</evidence>
<dbReference type="AlphaFoldDB" id="A0A7X2IYS7"/>